<keyword evidence="3" id="KW-1185">Reference proteome</keyword>
<sequence>MGLGDVGDFPMLMMRKHQSVVEHSQASSAMIKLLNIQRSNESYIKIVQLLQEAVQKFHKNDNKANLLLVLAKLALIGQKSLNVALFKRVVTLQAFINFHELKDYSQALKHFKQLRSLASFKSRAFLQTLDLKDNVNQALPLEYVDKELKMYAYVWIGKCYQGLKEYQKALLCFKKLLQLAWLLDKTYVGQEAEMISYDHMAIQYFYLGQLEKSRYYNDRVIRGKYEANFSIIKKMTINNLTKNDKEKKRNILDCQKQQKRSLLTMDFILGCTESQNEPPMHDDLTHLKKFLDETIEFAEDIMSLEPGEVWVQKEKPKPSEPWAKIQQFFDIHEEINLRSGTPISDISDRGLPSPSAVQGEHNLLLLPYYQEHFNAKETISDKQLKRVHSLKGNLLSNHNQTSLRNRTAISSTRTTIQPKKDNIFSYTEEESAYIKDIIKVESPHPSERLKNIPGQLNPNSIRINNQRQKKQIEDRIEKLQIQLKEAKAQKAKTLMVDTNDPYSNRVEEKPLVNMKEILHKAALRKCGKPKDKVLIQNLSPLRAIKRSKTQLEKHSSLIYNHLTKIVNGVMPIAKHPQF</sequence>
<comment type="caution">
    <text evidence="2">The sequence shown here is derived from an EMBL/GenBank/DDBJ whole genome shotgun (WGS) entry which is preliminary data.</text>
</comment>
<feature type="coiled-coil region" evidence="1">
    <location>
        <begin position="462"/>
        <end position="496"/>
    </location>
</feature>
<accession>A0A8J8T6N5</accession>
<gene>
    <name evidence="2" type="ORF">FGO68_gene927</name>
</gene>
<evidence type="ECO:0000313" key="3">
    <source>
        <dbReference type="Proteomes" id="UP000785679"/>
    </source>
</evidence>
<name>A0A8J8T6N5_HALGN</name>
<proteinExistence type="predicted"/>
<protein>
    <submittedName>
        <fullName evidence="2">Uncharacterized protein</fullName>
    </submittedName>
</protein>
<evidence type="ECO:0000256" key="1">
    <source>
        <dbReference type="SAM" id="Coils"/>
    </source>
</evidence>
<dbReference type="Proteomes" id="UP000785679">
    <property type="component" value="Unassembled WGS sequence"/>
</dbReference>
<dbReference type="AlphaFoldDB" id="A0A8J8T6N5"/>
<dbReference type="EMBL" id="RRYP01003594">
    <property type="protein sequence ID" value="TNV83660.1"/>
    <property type="molecule type" value="Genomic_DNA"/>
</dbReference>
<dbReference type="InterPro" id="IPR011990">
    <property type="entry name" value="TPR-like_helical_dom_sf"/>
</dbReference>
<evidence type="ECO:0000313" key="2">
    <source>
        <dbReference type="EMBL" id="TNV83660.1"/>
    </source>
</evidence>
<dbReference type="Gene3D" id="1.25.40.10">
    <property type="entry name" value="Tetratricopeptide repeat domain"/>
    <property type="match status" value="1"/>
</dbReference>
<organism evidence="2 3">
    <name type="scientific">Halteria grandinella</name>
    <dbReference type="NCBI Taxonomy" id="5974"/>
    <lineage>
        <taxon>Eukaryota</taxon>
        <taxon>Sar</taxon>
        <taxon>Alveolata</taxon>
        <taxon>Ciliophora</taxon>
        <taxon>Intramacronucleata</taxon>
        <taxon>Spirotrichea</taxon>
        <taxon>Stichotrichia</taxon>
        <taxon>Sporadotrichida</taxon>
        <taxon>Halteriidae</taxon>
        <taxon>Halteria</taxon>
    </lineage>
</organism>
<dbReference type="SUPFAM" id="SSF48452">
    <property type="entry name" value="TPR-like"/>
    <property type="match status" value="1"/>
</dbReference>
<dbReference type="OrthoDB" id="286239at2759"/>
<keyword evidence="1" id="KW-0175">Coiled coil</keyword>
<reference evidence="2" key="1">
    <citation type="submission" date="2019-06" db="EMBL/GenBank/DDBJ databases">
        <authorList>
            <person name="Zheng W."/>
        </authorList>
    </citation>
    <scope>NUCLEOTIDE SEQUENCE</scope>
    <source>
        <strain evidence="2">QDHG01</strain>
    </source>
</reference>